<dbReference type="EnsemblPlants" id="AET2Gv20743300.2">
    <property type="protein sequence ID" value="AET2Gv20743300.2"/>
    <property type="gene ID" value="AET2Gv20743300"/>
</dbReference>
<dbReference type="Pfam" id="PF05183">
    <property type="entry name" value="RdRP"/>
    <property type="match status" value="1"/>
</dbReference>
<dbReference type="Pfam" id="PF24823">
    <property type="entry name" value="PH_RDR2"/>
    <property type="match status" value="1"/>
</dbReference>
<feature type="domain" description="RDR1/2-like PH-like" evidence="3">
    <location>
        <begin position="134"/>
        <end position="280"/>
    </location>
</feature>
<reference evidence="6" key="3">
    <citation type="journal article" date="2017" name="Nature">
        <title>Genome sequence of the progenitor of the wheat D genome Aegilops tauschii.</title>
        <authorList>
            <person name="Luo M.C."/>
            <person name="Gu Y.Q."/>
            <person name="Puiu D."/>
            <person name="Wang H."/>
            <person name="Twardziok S.O."/>
            <person name="Deal K.R."/>
            <person name="Huo N."/>
            <person name="Zhu T."/>
            <person name="Wang L."/>
            <person name="Wang Y."/>
            <person name="McGuire P.E."/>
            <person name="Liu S."/>
            <person name="Long H."/>
            <person name="Ramasamy R.K."/>
            <person name="Rodriguez J.C."/>
            <person name="Van S.L."/>
            <person name="Yuan L."/>
            <person name="Wang Z."/>
            <person name="Xia Z."/>
            <person name="Xiao L."/>
            <person name="Anderson O.D."/>
            <person name="Ouyang S."/>
            <person name="Liang Y."/>
            <person name="Zimin A.V."/>
            <person name="Pertea G."/>
            <person name="Qi P."/>
            <person name="Bennetzen J.L."/>
            <person name="Dai X."/>
            <person name="Dawson M.W."/>
            <person name="Muller H.G."/>
            <person name="Kugler K."/>
            <person name="Rivarola-Duarte L."/>
            <person name="Spannagl M."/>
            <person name="Mayer K.F.X."/>
            <person name="Lu F.H."/>
            <person name="Bevan M.W."/>
            <person name="Leroy P."/>
            <person name="Li P."/>
            <person name="You F.M."/>
            <person name="Sun Q."/>
            <person name="Liu Z."/>
            <person name="Lyons E."/>
            <person name="Wicker T."/>
            <person name="Salzberg S.L."/>
            <person name="Devos K.M."/>
            <person name="Dvorak J."/>
        </authorList>
    </citation>
    <scope>NUCLEOTIDE SEQUENCE [LARGE SCALE GENOMIC DNA]</scope>
    <source>
        <strain evidence="6">cv. AL8/78</strain>
    </source>
</reference>
<keyword evidence="1" id="KW-0548">Nucleotidyltransferase</keyword>
<dbReference type="InterPro" id="IPR058763">
    <property type="entry name" value="RRM_RDR1/2-like"/>
</dbReference>
<comment type="similarity">
    <text evidence="1">Belongs to the RdRP family.</text>
</comment>
<sequence>HKPPRARRNTKPFCPHYIPMATAVSAPVFTATVRVSNIPPSAVAKELLAFFDSAVAAAGKAYACEIAAARRGWLSRCDGSVQFDSTATATLAAELASSGRLPRFLGSLLSVSPAPADLLPRAPDLSLRVADARLLVGNSVAEREFEAADSWDSVRVEVIPGKRRIDLYLNHDSQRYKLEVFFEDIRNCYQCSFDGAGAILLQLMYSPRICTTISGPAVYSRFSDDRFHACKEDAKFTWVRALDFTPNHSFGKCSTLALILDEGASVSFILNSLPLSGELGELVISSTEFFGPLSKVVPLVDCPSGCSVPYEVLFRLNSLVHMGKIVAKDVNADLFKALEEIPVHISRRVFEKMSKLEFTCYEPLRFIQQEAHSRKRGHDALLSSKTEGEGKLMMCYRIHITPAKIYCVGPEEEVSNYVVKRHKQYASDFARVTFVDEDWSKLFPDAISARTGRGFFSQPP</sequence>
<comment type="catalytic activity">
    <reaction evidence="1">
        <text>RNA(n) + a ribonucleoside 5'-triphosphate = RNA(n+1) + diphosphate</text>
        <dbReference type="Rhea" id="RHEA:21248"/>
        <dbReference type="Rhea" id="RHEA-COMP:14527"/>
        <dbReference type="Rhea" id="RHEA-COMP:17342"/>
        <dbReference type="ChEBI" id="CHEBI:33019"/>
        <dbReference type="ChEBI" id="CHEBI:61557"/>
        <dbReference type="ChEBI" id="CHEBI:140395"/>
        <dbReference type="EC" id="2.7.7.48"/>
    </reaction>
</comment>
<comment type="function">
    <text evidence="1">Probably involved in the RNA silencing pathway and required for the generation of small interfering RNAs (siRNAs).</text>
</comment>
<evidence type="ECO:0000256" key="1">
    <source>
        <dbReference type="RuleBase" id="RU363098"/>
    </source>
</evidence>
<feature type="domain" description="RDR1/2-like RRM" evidence="4">
    <location>
        <begin position="32"/>
        <end position="107"/>
    </location>
</feature>
<feature type="domain" description="RDRP core" evidence="2">
    <location>
        <begin position="400"/>
        <end position="441"/>
    </location>
</feature>
<dbReference type="AlphaFoldDB" id="A0A453C610"/>
<evidence type="ECO:0000313" key="7">
    <source>
        <dbReference type="Proteomes" id="UP000015105"/>
    </source>
</evidence>
<accession>A0A453C610</accession>
<evidence type="ECO:0000259" key="4">
    <source>
        <dbReference type="Pfam" id="PF26250"/>
    </source>
</evidence>
<dbReference type="InterPro" id="IPR058751">
    <property type="entry name" value="RDRP_helical"/>
</dbReference>
<protein>
    <recommendedName>
        <fullName evidence="1">RNA-dependent RNA polymerase</fullName>
        <ecNumber evidence="1">2.7.7.48</ecNumber>
    </recommendedName>
</protein>
<dbReference type="GO" id="GO:0003968">
    <property type="term" value="F:RNA-directed RNA polymerase activity"/>
    <property type="evidence" value="ECO:0007669"/>
    <property type="project" value="InterPro"/>
</dbReference>
<dbReference type="Gramene" id="AET2Gv20743300.2">
    <property type="protein sequence ID" value="AET2Gv20743300.2"/>
    <property type="gene ID" value="AET2Gv20743300"/>
</dbReference>
<reference evidence="6" key="5">
    <citation type="journal article" date="2021" name="G3 (Bethesda)">
        <title>Aegilops tauschii genome assembly Aet v5.0 features greater sequence contiguity and improved annotation.</title>
        <authorList>
            <person name="Wang L."/>
            <person name="Zhu T."/>
            <person name="Rodriguez J.C."/>
            <person name="Deal K.R."/>
            <person name="Dubcovsky J."/>
            <person name="McGuire P.E."/>
            <person name="Lux T."/>
            <person name="Spannagl M."/>
            <person name="Mayer K.F.X."/>
            <person name="Baldrich P."/>
            <person name="Meyers B.C."/>
            <person name="Huo N."/>
            <person name="Gu Y.Q."/>
            <person name="Zhou H."/>
            <person name="Devos K.M."/>
            <person name="Bennetzen J.L."/>
            <person name="Unver T."/>
            <person name="Budak H."/>
            <person name="Gulick P.J."/>
            <person name="Galiba G."/>
            <person name="Kalapos B."/>
            <person name="Nelson D.R."/>
            <person name="Li P."/>
            <person name="You F.M."/>
            <person name="Luo M.C."/>
            <person name="Dvorak J."/>
        </authorList>
    </citation>
    <scope>NUCLEOTIDE SEQUENCE [LARGE SCALE GENOMIC DNA]</scope>
    <source>
        <strain evidence="6">cv. AL8/78</strain>
    </source>
</reference>
<evidence type="ECO:0000259" key="2">
    <source>
        <dbReference type="Pfam" id="PF05183"/>
    </source>
</evidence>
<dbReference type="EC" id="2.7.7.48" evidence="1"/>
<evidence type="ECO:0000313" key="6">
    <source>
        <dbReference type="EnsemblPlants" id="AET2Gv20743300.2"/>
    </source>
</evidence>
<evidence type="ECO:0000259" key="3">
    <source>
        <dbReference type="Pfam" id="PF24823"/>
    </source>
</evidence>
<dbReference type="Pfam" id="PF26250">
    <property type="entry name" value="RRM_RdRP1_2"/>
    <property type="match status" value="1"/>
</dbReference>
<proteinExistence type="inferred from homology"/>
<reference evidence="7" key="1">
    <citation type="journal article" date="2014" name="Science">
        <title>Ancient hybridizations among the ancestral genomes of bread wheat.</title>
        <authorList>
            <consortium name="International Wheat Genome Sequencing Consortium,"/>
            <person name="Marcussen T."/>
            <person name="Sandve S.R."/>
            <person name="Heier L."/>
            <person name="Spannagl M."/>
            <person name="Pfeifer M."/>
            <person name="Jakobsen K.S."/>
            <person name="Wulff B.B."/>
            <person name="Steuernagel B."/>
            <person name="Mayer K.F."/>
            <person name="Olsen O.A."/>
        </authorList>
    </citation>
    <scope>NUCLEOTIDE SEQUENCE [LARGE SCALE GENOMIC DNA]</scope>
    <source>
        <strain evidence="7">cv. AL8/78</strain>
    </source>
</reference>
<keyword evidence="1" id="KW-0694">RNA-binding</keyword>
<reference evidence="7" key="2">
    <citation type="journal article" date="2017" name="Nat. Plants">
        <title>The Aegilops tauschii genome reveals multiple impacts of transposons.</title>
        <authorList>
            <person name="Zhao G."/>
            <person name="Zou C."/>
            <person name="Li K."/>
            <person name="Wang K."/>
            <person name="Li T."/>
            <person name="Gao L."/>
            <person name="Zhang X."/>
            <person name="Wang H."/>
            <person name="Yang Z."/>
            <person name="Liu X."/>
            <person name="Jiang W."/>
            <person name="Mao L."/>
            <person name="Kong X."/>
            <person name="Jiao Y."/>
            <person name="Jia J."/>
        </authorList>
    </citation>
    <scope>NUCLEOTIDE SEQUENCE [LARGE SCALE GENOMIC DNA]</scope>
    <source>
        <strain evidence="7">cv. AL8/78</strain>
    </source>
</reference>
<dbReference type="PANTHER" id="PTHR23079">
    <property type="entry name" value="RNA-DEPENDENT RNA POLYMERASE"/>
    <property type="match status" value="1"/>
</dbReference>
<keyword evidence="1" id="KW-0943">RNA-mediated gene silencing</keyword>
<dbReference type="InterPro" id="IPR057590">
    <property type="entry name" value="PH_RDR1/2-like"/>
</dbReference>
<dbReference type="Pfam" id="PF26252">
    <property type="entry name" value="RdRP_helical"/>
    <property type="match status" value="1"/>
</dbReference>
<dbReference type="InterPro" id="IPR057596">
    <property type="entry name" value="RDRP_core"/>
</dbReference>
<reference evidence="6" key="4">
    <citation type="submission" date="2019-03" db="UniProtKB">
        <authorList>
            <consortium name="EnsemblPlants"/>
        </authorList>
    </citation>
    <scope>IDENTIFICATION</scope>
</reference>
<organism evidence="6 7">
    <name type="scientific">Aegilops tauschii subsp. strangulata</name>
    <name type="common">Goatgrass</name>
    <dbReference type="NCBI Taxonomy" id="200361"/>
    <lineage>
        <taxon>Eukaryota</taxon>
        <taxon>Viridiplantae</taxon>
        <taxon>Streptophyta</taxon>
        <taxon>Embryophyta</taxon>
        <taxon>Tracheophyta</taxon>
        <taxon>Spermatophyta</taxon>
        <taxon>Magnoliopsida</taxon>
        <taxon>Liliopsida</taxon>
        <taxon>Poales</taxon>
        <taxon>Poaceae</taxon>
        <taxon>BOP clade</taxon>
        <taxon>Pooideae</taxon>
        <taxon>Triticodae</taxon>
        <taxon>Triticeae</taxon>
        <taxon>Triticinae</taxon>
        <taxon>Aegilops</taxon>
    </lineage>
</organism>
<dbReference type="Proteomes" id="UP000015105">
    <property type="component" value="Chromosome 2D"/>
</dbReference>
<name>A0A453C610_AEGTS</name>
<dbReference type="PANTHER" id="PTHR23079:SF5">
    <property type="entry name" value="RNA-DEPENDENT RNA POLYMERASE 2"/>
    <property type="match status" value="1"/>
</dbReference>
<dbReference type="GO" id="GO:0030422">
    <property type="term" value="P:siRNA processing"/>
    <property type="evidence" value="ECO:0007669"/>
    <property type="project" value="TreeGrafter"/>
</dbReference>
<dbReference type="GO" id="GO:0031380">
    <property type="term" value="C:nuclear RNA-directed RNA polymerase complex"/>
    <property type="evidence" value="ECO:0007669"/>
    <property type="project" value="TreeGrafter"/>
</dbReference>
<keyword evidence="1" id="KW-0808">Transferase</keyword>
<evidence type="ECO:0000259" key="5">
    <source>
        <dbReference type="Pfam" id="PF26252"/>
    </source>
</evidence>
<keyword evidence="7" id="KW-1185">Reference proteome</keyword>
<keyword evidence="1" id="KW-0696">RNA-directed RNA polymerase</keyword>
<feature type="domain" description="RDRP helical" evidence="5">
    <location>
        <begin position="298"/>
        <end position="381"/>
    </location>
</feature>
<dbReference type="InterPro" id="IPR007855">
    <property type="entry name" value="RDRP"/>
</dbReference>